<dbReference type="NCBIfam" id="TIGR02937">
    <property type="entry name" value="sigma70-ECF"/>
    <property type="match status" value="1"/>
</dbReference>
<dbReference type="Gene3D" id="1.10.1740.10">
    <property type="match status" value="1"/>
</dbReference>
<dbReference type="InterPro" id="IPR013325">
    <property type="entry name" value="RNA_pol_sigma_r2"/>
</dbReference>
<keyword evidence="3" id="KW-0731">Sigma factor</keyword>
<evidence type="ECO:0000256" key="2">
    <source>
        <dbReference type="ARBA" id="ARBA00023015"/>
    </source>
</evidence>
<keyword evidence="5" id="KW-0812">Transmembrane</keyword>
<comment type="similarity">
    <text evidence="1">Belongs to the sigma-70 factor family. ECF subfamily.</text>
</comment>
<evidence type="ECO:0000256" key="5">
    <source>
        <dbReference type="SAM" id="Phobius"/>
    </source>
</evidence>
<keyword evidence="5" id="KW-0472">Membrane</keyword>
<dbReference type="PANTHER" id="PTHR43133:SF46">
    <property type="entry name" value="RNA POLYMERASE SIGMA-70 FACTOR ECF SUBFAMILY"/>
    <property type="match status" value="1"/>
</dbReference>
<gene>
    <name evidence="6" type="ORF">FAM09_12075</name>
</gene>
<evidence type="ECO:0000256" key="4">
    <source>
        <dbReference type="ARBA" id="ARBA00023163"/>
    </source>
</evidence>
<feature type="transmembrane region" description="Helical" evidence="5">
    <location>
        <begin position="183"/>
        <end position="200"/>
    </location>
</feature>
<dbReference type="AlphaFoldDB" id="A0A4S8HYJ6"/>
<dbReference type="SUPFAM" id="SSF88659">
    <property type="entry name" value="Sigma3 and sigma4 domains of RNA polymerase sigma factors"/>
    <property type="match status" value="1"/>
</dbReference>
<dbReference type="PANTHER" id="PTHR43133">
    <property type="entry name" value="RNA POLYMERASE ECF-TYPE SIGMA FACTO"/>
    <property type="match status" value="1"/>
</dbReference>
<keyword evidence="7" id="KW-1185">Reference proteome</keyword>
<dbReference type="RefSeq" id="WP_136577376.1">
    <property type="nucleotide sequence ID" value="NZ_STFF01000003.1"/>
</dbReference>
<evidence type="ECO:0000313" key="6">
    <source>
        <dbReference type="EMBL" id="THU39244.1"/>
    </source>
</evidence>
<dbReference type="GO" id="GO:0006352">
    <property type="term" value="P:DNA-templated transcription initiation"/>
    <property type="evidence" value="ECO:0007669"/>
    <property type="project" value="InterPro"/>
</dbReference>
<dbReference type="InterPro" id="IPR039425">
    <property type="entry name" value="RNA_pol_sigma-70-like"/>
</dbReference>
<name>A0A4S8HYJ6_9BACT</name>
<evidence type="ECO:0000256" key="3">
    <source>
        <dbReference type="ARBA" id="ARBA00023082"/>
    </source>
</evidence>
<dbReference type="SUPFAM" id="SSF88946">
    <property type="entry name" value="Sigma2 domain of RNA polymerase sigma factors"/>
    <property type="match status" value="1"/>
</dbReference>
<dbReference type="InterPro" id="IPR014284">
    <property type="entry name" value="RNA_pol_sigma-70_dom"/>
</dbReference>
<comment type="caution">
    <text evidence="6">The sequence shown here is derived from an EMBL/GenBank/DDBJ whole genome shotgun (WGS) entry which is preliminary data.</text>
</comment>
<evidence type="ECO:0000313" key="7">
    <source>
        <dbReference type="Proteomes" id="UP000306918"/>
    </source>
</evidence>
<evidence type="ECO:0000256" key="1">
    <source>
        <dbReference type="ARBA" id="ARBA00010641"/>
    </source>
</evidence>
<keyword evidence="4" id="KW-0804">Transcription</keyword>
<reference evidence="6 7" key="1">
    <citation type="submission" date="2019-04" db="EMBL/GenBank/DDBJ databases">
        <title>Niastella caeni sp. nov., isolated from activated sludge.</title>
        <authorList>
            <person name="Sheng M."/>
        </authorList>
    </citation>
    <scope>NUCLEOTIDE SEQUENCE [LARGE SCALE GENOMIC DNA]</scope>
    <source>
        <strain evidence="6 7">HX-2-15</strain>
    </source>
</reference>
<dbReference type="InterPro" id="IPR036388">
    <property type="entry name" value="WH-like_DNA-bd_sf"/>
</dbReference>
<keyword evidence="2" id="KW-0805">Transcription regulation</keyword>
<protein>
    <submittedName>
        <fullName evidence="6">Sigma-70 family RNA polymerase sigma factor</fullName>
    </submittedName>
</protein>
<organism evidence="6 7">
    <name type="scientific">Niastella caeni</name>
    <dbReference type="NCBI Taxonomy" id="2569763"/>
    <lineage>
        <taxon>Bacteria</taxon>
        <taxon>Pseudomonadati</taxon>
        <taxon>Bacteroidota</taxon>
        <taxon>Chitinophagia</taxon>
        <taxon>Chitinophagales</taxon>
        <taxon>Chitinophagaceae</taxon>
        <taxon>Niastella</taxon>
    </lineage>
</organism>
<dbReference type="GO" id="GO:0016987">
    <property type="term" value="F:sigma factor activity"/>
    <property type="evidence" value="ECO:0007669"/>
    <property type="project" value="UniProtKB-KW"/>
</dbReference>
<keyword evidence="5" id="KW-1133">Transmembrane helix</keyword>
<dbReference type="Proteomes" id="UP000306918">
    <property type="component" value="Unassembled WGS sequence"/>
</dbReference>
<dbReference type="Gene3D" id="1.10.10.10">
    <property type="entry name" value="Winged helix-like DNA-binding domain superfamily/Winged helix DNA-binding domain"/>
    <property type="match status" value="1"/>
</dbReference>
<dbReference type="OrthoDB" id="657552at2"/>
<dbReference type="InterPro" id="IPR013324">
    <property type="entry name" value="RNA_pol_sigma_r3/r4-like"/>
</dbReference>
<proteinExistence type="inferred from homology"/>
<dbReference type="EMBL" id="STFF01000003">
    <property type="protein sequence ID" value="THU39244.1"/>
    <property type="molecule type" value="Genomic_DNA"/>
</dbReference>
<sequence length="201" mass="23161">MRITNDLLARFNNNDPTAHEELFKTTFADLTVFVYRMINDEDESEDIAISAIRKLLSNKDLTFKAVEQLKAYLYISVRNGALNYLRSAQKEDPFRKLLQDQMPVSEEPVVNKKYEMDHMRKLIEAGLGKLEKQCAAVIRLTMLNKQPDEIAKTLNISPNQVYTQKSKGIARLRTFIEENGSKYGIPVVIILLAILCKLYFR</sequence>
<accession>A0A4S8HYJ6</accession>